<gene>
    <name evidence="2" type="ORF">GNP77_06685</name>
</gene>
<organism evidence="2 3">
    <name type="scientific">Aliivibrio fischeri</name>
    <name type="common">Vibrio fischeri</name>
    <dbReference type="NCBI Taxonomy" id="668"/>
    <lineage>
        <taxon>Bacteria</taxon>
        <taxon>Pseudomonadati</taxon>
        <taxon>Pseudomonadota</taxon>
        <taxon>Gammaproteobacteria</taxon>
        <taxon>Vibrionales</taxon>
        <taxon>Vibrionaceae</taxon>
        <taxon>Aliivibrio</taxon>
    </lineage>
</organism>
<comment type="caution">
    <text evidence="2">The sequence shown here is derived from an EMBL/GenBank/DDBJ whole genome shotgun (WGS) entry which is preliminary data.</text>
</comment>
<dbReference type="Gene3D" id="3.10.450.50">
    <property type="match status" value="1"/>
</dbReference>
<accession>A0A6N3YX67</accession>
<dbReference type="GeneID" id="54166083"/>
<dbReference type="Pfam" id="PF12680">
    <property type="entry name" value="SnoaL_2"/>
    <property type="match status" value="1"/>
</dbReference>
<dbReference type="RefSeq" id="WP_011263591.1">
    <property type="nucleotide sequence ID" value="NZ_WOBV01000003.1"/>
</dbReference>
<evidence type="ECO:0000313" key="3">
    <source>
        <dbReference type="Proteomes" id="UP000435323"/>
    </source>
</evidence>
<dbReference type="InterPro" id="IPR032710">
    <property type="entry name" value="NTF2-like_dom_sf"/>
</dbReference>
<dbReference type="SUPFAM" id="SSF54427">
    <property type="entry name" value="NTF2-like"/>
    <property type="match status" value="1"/>
</dbReference>
<reference evidence="2 3" key="1">
    <citation type="submission" date="2019-11" db="EMBL/GenBank/DDBJ databases">
        <title>Using colonization assays and comparative genomics to discover symbiosis behaviors and factors in Vibrio fischeri.</title>
        <authorList>
            <person name="Bongrand C."/>
            <person name="Moriano-Gutierrez S."/>
            <person name="Arevalo P."/>
            <person name="Mcfall-Ngai M."/>
            <person name="Visick K."/>
            <person name="Polz M.F."/>
            <person name="Ruby E.G."/>
        </authorList>
    </citation>
    <scope>NUCLEOTIDE SEQUENCE [LARGE SCALE GENOMIC DNA]</scope>
    <source>
        <strain evidence="3">emors.3.2</strain>
    </source>
</reference>
<evidence type="ECO:0000313" key="2">
    <source>
        <dbReference type="EMBL" id="MUK45066.1"/>
    </source>
</evidence>
<sequence length="155" mass="18018">MTKIKGSTDMDHSGFIQKFIALYGGLNKHTLHHLSEIYSYDVQFIDAVHEINGIDELTDYFTHLYTNLIECKFTIHHVIEDINLTQGEATLFWTMNYKHPKIGKGKSISVEGVSHIKFNDKVFYHRDFLDMGQMVYEHLPLIGPMVKFIKKRVQA</sequence>
<dbReference type="AlphaFoldDB" id="A0A6N3YX67"/>
<dbReference type="EMBL" id="WOBO01000005">
    <property type="protein sequence ID" value="MUK45066.1"/>
    <property type="molecule type" value="Genomic_DNA"/>
</dbReference>
<proteinExistence type="predicted"/>
<dbReference type="InterPro" id="IPR037401">
    <property type="entry name" value="SnoaL-like"/>
</dbReference>
<protein>
    <submittedName>
        <fullName evidence="2">DUF2358 domain-containing protein</fullName>
    </submittedName>
</protein>
<evidence type="ECO:0000259" key="1">
    <source>
        <dbReference type="Pfam" id="PF12680"/>
    </source>
</evidence>
<feature type="domain" description="SnoaL-like" evidence="1">
    <location>
        <begin position="21"/>
        <end position="120"/>
    </location>
</feature>
<name>A0A6N3YX67_ALIFS</name>
<dbReference type="Proteomes" id="UP000435323">
    <property type="component" value="Unassembled WGS sequence"/>
</dbReference>